<name>A0ACD3R4R9_LARCR</name>
<proteinExistence type="predicted"/>
<reference evidence="1" key="1">
    <citation type="submission" date="2018-11" db="EMBL/GenBank/DDBJ databases">
        <title>The sequence and de novo assembly of Larimichthys crocea genome using PacBio and Hi-C technologies.</title>
        <authorList>
            <person name="Xu P."/>
            <person name="Chen B."/>
            <person name="Zhou Z."/>
            <person name="Ke Q."/>
            <person name="Wu Y."/>
            <person name="Bai H."/>
            <person name="Pu F."/>
        </authorList>
    </citation>
    <scope>NUCLEOTIDE SEQUENCE</scope>
    <source>
        <tissue evidence="1">Muscle</tissue>
    </source>
</reference>
<protein>
    <submittedName>
        <fullName evidence="1">Uncharacterized protein</fullName>
    </submittedName>
</protein>
<dbReference type="EMBL" id="CM011683">
    <property type="protein sequence ID" value="TMS14390.1"/>
    <property type="molecule type" value="Genomic_DNA"/>
</dbReference>
<dbReference type="Proteomes" id="UP000793456">
    <property type="component" value="Chromosome X"/>
</dbReference>
<comment type="caution">
    <text evidence="1">The sequence shown here is derived from an EMBL/GenBank/DDBJ whole genome shotgun (WGS) entry which is preliminary data.</text>
</comment>
<accession>A0ACD3R4R9</accession>
<organism evidence="1 2">
    <name type="scientific">Larimichthys crocea</name>
    <name type="common">Large yellow croaker</name>
    <name type="synonym">Pseudosciaena crocea</name>
    <dbReference type="NCBI Taxonomy" id="215358"/>
    <lineage>
        <taxon>Eukaryota</taxon>
        <taxon>Metazoa</taxon>
        <taxon>Chordata</taxon>
        <taxon>Craniata</taxon>
        <taxon>Vertebrata</taxon>
        <taxon>Euteleostomi</taxon>
        <taxon>Actinopterygii</taxon>
        <taxon>Neopterygii</taxon>
        <taxon>Teleostei</taxon>
        <taxon>Neoteleostei</taxon>
        <taxon>Acanthomorphata</taxon>
        <taxon>Eupercaria</taxon>
        <taxon>Sciaenidae</taxon>
        <taxon>Larimichthys</taxon>
    </lineage>
</organism>
<evidence type="ECO:0000313" key="1">
    <source>
        <dbReference type="EMBL" id="TMS14390.1"/>
    </source>
</evidence>
<keyword evidence="2" id="KW-1185">Reference proteome</keyword>
<evidence type="ECO:0000313" key="2">
    <source>
        <dbReference type="Proteomes" id="UP000793456"/>
    </source>
</evidence>
<gene>
    <name evidence="1" type="ORF">E3U43_022870</name>
</gene>
<sequence length="58" mass="6815">MPLATGRETQESPINSERSSYCNYVWTEQDGLSVSGGLLACRQQRTWWEKLWAERHDR</sequence>